<dbReference type="Gene3D" id="3.80.10.10">
    <property type="entry name" value="Ribonuclease Inhibitor"/>
    <property type="match status" value="1"/>
</dbReference>
<evidence type="ECO:0000313" key="3">
    <source>
        <dbReference type="Proteomes" id="UP001642484"/>
    </source>
</evidence>
<feature type="region of interest" description="Disordered" evidence="1">
    <location>
        <begin position="423"/>
        <end position="497"/>
    </location>
</feature>
<name>A0ABP0KUY3_9DINO</name>
<sequence length="497" mass="53422">MTSSLAADGLPRSFISGLPWRGDAAFKDEPPKGELFCEKMRQALEPHPVGSAAFNQVDISKVPMLPACVDYLFRILRDKCVRVDRLKAFDCGLDDSTSKAIAEWIHSMPAENLPSELHLSHNRITLSGFHDLVQAIESKWRQLSRPPVWLRVEGNGVDDSAICALVTAGRAVLAASLRAPERQSGKVPLSFPSFHGKSLQLHDAPFQLKPFQRQNEMFGGSNAKTHANCPSNLPMSNAALLASDFQASSASGVSMQSTPCNVQSAHVFPPLPPLPSDGHGPPTMHSSPSSWAAHGPKEMTITAISQSHRSHDMPFSHPSRGGSAGQMQHFAPINSGLGSPQPPAMQANHGSWGCNGVGCGVFGNCGCGGCAGAFSPPFGGQQGQQMQPAQDQLSFMQQSQMQLMQSLPTQEFQSMRGHTHLQPVQPMHATGHPQLQSPTQSFTGPQLSAQPAFQHPFEHPTPTEQHSQRLVGSRGRSRSPRHGVESRSAPQSGGELV</sequence>
<feature type="region of interest" description="Disordered" evidence="1">
    <location>
        <begin position="273"/>
        <end position="294"/>
    </location>
</feature>
<reference evidence="2 3" key="1">
    <citation type="submission" date="2024-02" db="EMBL/GenBank/DDBJ databases">
        <authorList>
            <person name="Chen Y."/>
            <person name="Shah S."/>
            <person name="Dougan E. K."/>
            <person name="Thang M."/>
            <person name="Chan C."/>
        </authorList>
    </citation>
    <scope>NUCLEOTIDE SEQUENCE [LARGE SCALE GENOMIC DNA]</scope>
</reference>
<dbReference type="SUPFAM" id="SSF52047">
    <property type="entry name" value="RNI-like"/>
    <property type="match status" value="1"/>
</dbReference>
<proteinExistence type="predicted"/>
<organism evidence="2 3">
    <name type="scientific">Durusdinium trenchii</name>
    <dbReference type="NCBI Taxonomy" id="1381693"/>
    <lineage>
        <taxon>Eukaryota</taxon>
        <taxon>Sar</taxon>
        <taxon>Alveolata</taxon>
        <taxon>Dinophyceae</taxon>
        <taxon>Suessiales</taxon>
        <taxon>Symbiodiniaceae</taxon>
        <taxon>Durusdinium</taxon>
    </lineage>
</organism>
<gene>
    <name evidence="2" type="ORF">CCMP2556_LOCUS17723</name>
</gene>
<feature type="compositionally biased region" description="Polar residues" evidence="1">
    <location>
        <begin position="433"/>
        <end position="451"/>
    </location>
</feature>
<protein>
    <submittedName>
        <fullName evidence="2">Uncharacterized protein</fullName>
    </submittedName>
</protein>
<evidence type="ECO:0000313" key="2">
    <source>
        <dbReference type="EMBL" id="CAK9030050.1"/>
    </source>
</evidence>
<keyword evidence="3" id="KW-1185">Reference proteome</keyword>
<evidence type="ECO:0000256" key="1">
    <source>
        <dbReference type="SAM" id="MobiDB-lite"/>
    </source>
</evidence>
<dbReference type="EMBL" id="CAXAMN010009890">
    <property type="protein sequence ID" value="CAK9030050.1"/>
    <property type="molecule type" value="Genomic_DNA"/>
</dbReference>
<dbReference type="InterPro" id="IPR032675">
    <property type="entry name" value="LRR_dom_sf"/>
</dbReference>
<accession>A0ABP0KUY3</accession>
<comment type="caution">
    <text evidence="2">The sequence shown here is derived from an EMBL/GenBank/DDBJ whole genome shotgun (WGS) entry which is preliminary data.</text>
</comment>
<dbReference type="Proteomes" id="UP001642484">
    <property type="component" value="Unassembled WGS sequence"/>
</dbReference>